<proteinExistence type="predicted"/>
<reference evidence="4 5" key="1">
    <citation type="submission" date="2017-03" db="EMBL/GenBank/DDBJ databases">
        <title>Complete genome sequence of Paenibacillus Kribbensis producing bioflocculants.</title>
        <authorList>
            <person name="Lee H.-G."/>
            <person name="Oh H.-M."/>
        </authorList>
    </citation>
    <scope>NUCLEOTIDE SEQUENCE [LARGE SCALE GENOMIC DNA]</scope>
    <source>
        <strain evidence="4 5">AM49</strain>
    </source>
</reference>
<evidence type="ECO:0000313" key="5">
    <source>
        <dbReference type="Proteomes" id="UP000214666"/>
    </source>
</evidence>
<protein>
    <submittedName>
        <fullName evidence="4">GNAT family N-acetyltransferase</fullName>
    </submittedName>
</protein>
<dbReference type="CDD" id="cd04301">
    <property type="entry name" value="NAT_SF"/>
    <property type="match status" value="1"/>
</dbReference>
<dbReference type="PANTHER" id="PTHR43877">
    <property type="entry name" value="AMINOALKYLPHOSPHONATE N-ACETYLTRANSFERASE-RELATED-RELATED"/>
    <property type="match status" value="1"/>
</dbReference>
<feature type="domain" description="N-acetyltransferase" evidence="3">
    <location>
        <begin position="4"/>
        <end position="153"/>
    </location>
</feature>
<dbReference type="OrthoDB" id="67353at2"/>
<keyword evidence="5" id="KW-1185">Reference proteome</keyword>
<dbReference type="InterPro" id="IPR050832">
    <property type="entry name" value="Bact_Acetyltransf"/>
</dbReference>
<keyword evidence="2" id="KW-0012">Acyltransferase</keyword>
<evidence type="ECO:0000313" key="4">
    <source>
        <dbReference type="EMBL" id="ASR48045.1"/>
    </source>
</evidence>
<sequence length="156" mass="17838">MSKLTIVKVKSDHADLHELIQKLDEDLLKRYPADEIYLVDFSNPKVKEMIFAVVYMDAKPVACGGLRPIDAEAMELKRFYVDPSYRRQGIAVSLLSFLEDEARKRGTLRIKLETGAAQPEAIALYTKQGYEPIERFGEYEHDVNSLCYGKKLHLSL</sequence>
<dbReference type="InterPro" id="IPR000182">
    <property type="entry name" value="GNAT_dom"/>
</dbReference>
<organism evidence="4 5">
    <name type="scientific">Paenibacillus kribbensis</name>
    <dbReference type="NCBI Taxonomy" id="172713"/>
    <lineage>
        <taxon>Bacteria</taxon>
        <taxon>Bacillati</taxon>
        <taxon>Bacillota</taxon>
        <taxon>Bacilli</taxon>
        <taxon>Bacillales</taxon>
        <taxon>Paenibacillaceae</taxon>
        <taxon>Paenibacillus</taxon>
    </lineage>
</organism>
<evidence type="ECO:0000256" key="2">
    <source>
        <dbReference type="ARBA" id="ARBA00023315"/>
    </source>
</evidence>
<evidence type="ECO:0000256" key="1">
    <source>
        <dbReference type="ARBA" id="ARBA00022679"/>
    </source>
</evidence>
<dbReference type="EMBL" id="CP020028">
    <property type="protein sequence ID" value="ASR48045.1"/>
    <property type="molecule type" value="Genomic_DNA"/>
</dbReference>
<dbReference type="Gene3D" id="3.40.630.30">
    <property type="match status" value="1"/>
</dbReference>
<dbReference type="RefSeq" id="WP_094155508.1">
    <property type="nucleotide sequence ID" value="NZ_CP020028.1"/>
</dbReference>
<dbReference type="STRING" id="172713.GCA_001705305_01911"/>
<accession>A0A222WPU7</accession>
<dbReference type="Pfam" id="PF00583">
    <property type="entry name" value="Acetyltransf_1"/>
    <property type="match status" value="1"/>
</dbReference>
<evidence type="ECO:0000259" key="3">
    <source>
        <dbReference type="PROSITE" id="PS51186"/>
    </source>
</evidence>
<dbReference type="PROSITE" id="PS51186">
    <property type="entry name" value="GNAT"/>
    <property type="match status" value="1"/>
</dbReference>
<dbReference type="GO" id="GO:0016747">
    <property type="term" value="F:acyltransferase activity, transferring groups other than amino-acyl groups"/>
    <property type="evidence" value="ECO:0007669"/>
    <property type="project" value="InterPro"/>
</dbReference>
<dbReference type="Proteomes" id="UP000214666">
    <property type="component" value="Chromosome"/>
</dbReference>
<keyword evidence="1 4" id="KW-0808">Transferase</keyword>
<dbReference type="AlphaFoldDB" id="A0A222WPU7"/>
<gene>
    <name evidence="4" type="ORF">B4V02_15755</name>
</gene>
<dbReference type="PANTHER" id="PTHR43877:SF2">
    <property type="entry name" value="AMINOALKYLPHOSPHONATE N-ACETYLTRANSFERASE-RELATED"/>
    <property type="match status" value="1"/>
</dbReference>
<dbReference type="KEGG" id="pkb:B4V02_15755"/>
<dbReference type="SUPFAM" id="SSF55729">
    <property type="entry name" value="Acyl-CoA N-acyltransferases (Nat)"/>
    <property type="match status" value="1"/>
</dbReference>
<dbReference type="InterPro" id="IPR016181">
    <property type="entry name" value="Acyl_CoA_acyltransferase"/>
</dbReference>
<name>A0A222WPU7_9BACL</name>